<organism evidence="2 3">
    <name type="scientific">Rhizosaccharibacter radicis</name>
    <dbReference type="NCBI Taxonomy" id="2782605"/>
    <lineage>
        <taxon>Bacteria</taxon>
        <taxon>Pseudomonadati</taxon>
        <taxon>Pseudomonadota</taxon>
        <taxon>Alphaproteobacteria</taxon>
        <taxon>Acetobacterales</taxon>
        <taxon>Acetobacteraceae</taxon>
        <taxon>Rhizosaccharibacter</taxon>
    </lineage>
</organism>
<dbReference type="RefSeq" id="WP_422920709.1">
    <property type="nucleotide sequence ID" value="NZ_JAMZEJ010000008.1"/>
</dbReference>
<dbReference type="SUPFAM" id="SSF53474">
    <property type="entry name" value="alpha/beta-Hydrolases"/>
    <property type="match status" value="1"/>
</dbReference>
<feature type="domain" description="AB hydrolase-1" evidence="1">
    <location>
        <begin position="26"/>
        <end position="266"/>
    </location>
</feature>
<dbReference type="PANTHER" id="PTHR42977:SF1">
    <property type="entry name" value="BLR6576 PROTEIN"/>
    <property type="match status" value="1"/>
</dbReference>
<name>A0ABT1W040_9PROT</name>
<reference evidence="2 3" key="1">
    <citation type="submission" date="2022-06" db="EMBL/GenBank/DDBJ databases">
        <title>Rhizosaccharibacter gen. nov. sp. nov. KSS12, endophytic bacteria isolated from sugarcane.</title>
        <authorList>
            <person name="Pitiwittayakul N."/>
        </authorList>
    </citation>
    <scope>NUCLEOTIDE SEQUENCE [LARGE SCALE GENOMIC DNA]</scope>
    <source>
        <strain evidence="2 3">KSS12</strain>
    </source>
</reference>
<sequence length="284" mass="31971">MTVRFDTVAVGDSRVFFREAGPADAPVLLLLHGFPSSSHMFRDLMPLLADRFRVIAPDLPGFGRTEVAPGFGFSFDALADVVEGFTDALGLRRYALYVFDYGAPTGFRLAVRHPGRVSAIVTQNGNAYLDGFGEGWDDWRRYWQDPTPANRERCRAALGTEAIRWQYETGAPAGRVGPDGWTLDEHYLTRPGRADAQLDLILSYRGNLERYGDFQRYFRDHQPPLLAAWGRNDRIFVPAGAEAFRRDLPDAEIRFLDTGHFALESHAGEMAALIRDFLDRRVGR</sequence>
<evidence type="ECO:0000313" key="3">
    <source>
        <dbReference type="Proteomes" id="UP001524547"/>
    </source>
</evidence>
<comment type="caution">
    <text evidence="2">The sequence shown here is derived from an EMBL/GenBank/DDBJ whole genome shotgun (WGS) entry which is preliminary data.</text>
</comment>
<dbReference type="EMBL" id="JAMZEJ010000008">
    <property type="protein sequence ID" value="MCQ8241961.1"/>
    <property type="molecule type" value="Genomic_DNA"/>
</dbReference>
<evidence type="ECO:0000259" key="1">
    <source>
        <dbReference type="Pfam" id="PF00561"/>
    </source>
</evidence>
<accession>A0ABT1W040</accession>
<dbReference type="InterPro" id="IPR000073">
    <property type="entry name" value="AB_hydrolase_1"/>
</dbReference>
<dbReference type="Pfam" id="PF00561">
    <property type="entry name" value="Abhydrolase_1"/>
    <property type="match status" value="1"/>
</dbReference>
<keyword evidence="2" id="KW-0378">Hydrolase</keyword>
<gene>
    <name evidence="2" type="ORF">NFI88_14065</name>
</gene>
<dbReference type="InterPro" id="IPR029058">
    <property type="entry name" value="AB_hydrolase_fold"/>
</dbReference>
<dbReference type="Gene3D" id="3.40.50.1820">
    <property type="entry name" value="alpha/beta hydrolase"/>
    <property type="match status" value="1"/>
</dbReference>
<dbReference type="InterPro" id="IPR051340">
    <property type="entry name" value="Haloalkane_dehalogenase"/>
</dbReference>
<evidence type="ECO:0000313" key="2">
    <source>
        <dbReference type="EMBL" id="MCQ8241961.1"/>
    </source>
</evidence>
<dbReference type="GO" id="GO:0016787">
    <property type="term" value="F:hydrolase activity"/>
    <property type="evidence" value="ECO:0007669"/>
    <property type="project" value="UniProtKB-KW"/>
</dbReference>
<dbReference type="PRINTS" id="PR00111">
    <property type="entry name" value="ABHYDROLASE"/>
</dbReference>
<protein>
    <submittedName>
        <fullName evidence="2">Alpha/beta hydrolase</fullName>
    </submittedName>
</protein>
<keyword evidence="3" id="KW-1185">Reference proteome</keyword>
<dbReference type="PRINTS" id="PR00412">
    <property type="entry name" value="EPOXHYDRLASE"/>
</dbReference>
<proteinExistence type="predicted"/>
<dbReference type="PANTHER" id="PTHR42977">
    <property type="entry name" value="HYDROLASE-RELATED"/>
    <property type="match status" value="1"/>
</dbReference>
<dbReference type="Proteomes" id="UP001524547">
    <property type="component" value="Unassembled WGS sequence"/>
</dbReference>
<dbReference type="InterPro" id="IPR000639">
    <property type="entry name" value="Epox_hydrolase-like"/>
</dbReference>